<evidence type="ECO:0000259" key="11">
    <source>
        <dbReference type="PROSITE" id="PS51674"/>
    </source>
</evidence>
<organism evidence="13">
    <name type="scientific">uncultured Caudovirales phage</name>
    <dbReference type="NCBI Taxonomy" id="2100421"/>
    <lineage>
        <taxon>Viruses</taxon>
        <taxon>Duplodnaviria</taxon>
        <taxon>Heunggongvirae</taxon>
        <taxon>Uroviricota</taxon>
        <taxon>Caudoviricetes</taxon>
        <taxon>Peduoviridae</taxon>
        <taxon>Maltschvirus</taxon>
        <taxon>Maltschvirus maltsch</taxon>
    </lineage>
</organism>
<evidence type="ECO:0000256" key="7">
    <source>
        <dbReference type="ARBA" id="ARBA00023015"/>
    </source>
</evidence>
<dbReference type="PROSITE" id="PS51674">
    <property type="entry name" value="4FE4S_WBL"/>
    <property type="match status" value="1"/>
</dbReference>
<evidence type="ECO:0000313" key="13">
    <source>
        <dbReference type="EMBL" id="CAB4148044.1"/>
    </source>
</evidence>
<keyword evidence="7" id="KW-0805">Transcription regulation</keyword>
<name>A0A6J5MMK2_9CAUD</name>
<evidence type="ECO:0000256" key="3">
    <source>
        <dbReference type="ARBA" id="ARBA00022485"/>
    </source>
</evidence>
<dbReference type="InterPro" id="IPR003482">
    <property type="entry name" value="Whib"/>
</dbReference>
<keyword evidence="6" id="KW-0411">Iron-sulfur</keyword>
<keyword evidence="10" id="KW-0804">Transcription</keyword>
<protein>
    <submittedName>
        <fullName evidence="13">Transcription factor WhiB</fullName>
    </submittedName>
</protein>
<dbReference type="InterPro" id="IPR034768">
    <property type="entry name" value="4FE4S_WBL"/>
</dbReference>
<feature type="domain" description="4Fe-4S Wbl-type" evidence="11">
    <location>
        <begin position="5"/>
        <end position="75"/>
    </location>
</feature>
<evidence type="ECO:0000256" key="1">
    <source>
        <dbReference type="ARBA" id="ARBA00001966"/>
    </source>
</evidence>
<evidence type="ECO:0000256" key="4">
    <source>
        <dbReference type="ARBA" id="ARBA00022723"/>
    </source>
</evidence>
<dbReference type="EMBL" id="LR796338">
    <property type="protein sequence ID" value="CAB4137771.1"/>
    <property type="molecule type" value="Genomic_DNA"/>
</dbReference>
<evidence type="ECO:0000256" key="6">
    <source>
        <dbReference type="ARBA" id="ARBA00023014"/>
    </source>
</evidence>
<sequence length="105" mass="12182">MDDASCAAKGVDPEIFYPPRDKDLYRKQADEAKSYCYGSVGKPSCPVRQRCLWQAINTDEQHGIWGGMSHRERNAFVRKWQRQYKSKMTLKEYVFQVKENGNGSN</sequence>
<comment type="cofactor">
    <cofactor evidence="1">
        <name>[4Fe-4S] cluster</name>
        <dbReference type="ChEBI" id="CHEBI:49883"/>
    </cofactor>
</comment>
<keyword evidence="4" id="KW-0479">Metal-binding</keyword>
<dbReference type="GO" id="GO:0047134">
    <property type="term" value="F:protein-disulfide reductase [NAD(P)H] activity"/>
    <property type="evidence" value="ECO:0007669"/>
    <property type="project" value="TreeGrafter"/>
</dbReference>
<evidence type="ECO:0000256" key="2">
    <source>
        <dbReference type="ARBA" id="ARBA00006597"/>
    </source>
</evidence>
<gene>
    <name evidence="12" type="ORF">UFOVP325_89</name>
    <name evidence="13" type="ORF">UFOVP430_84</name>
</gene>
<evidence type="ECO:0000256" key="8">
    <source>
        <dbReference type="ARBA" id="ARBA00023125"/>
    </source>
</evidence>
<evidence type="ECO:0000256" key="5">
    <source>
        <dbReference type="ARBA" id="ARBA00023004"/>
    </source>
</evidence>
<dbReference type="GO" id="GO:0045892">
    <property type="term" value="P:negative regulation of DNA-templated transcription"/>
    <property type="evidence" value="ECO:0007669"/>
    <property type="project" value="TreeGrafter"/>
</dbReference>
<keyword evidence="3" id="KW-0004">4Fe-4S</keyword>
<dbReference type="Pfam" id="PF02467">
    <property type="entry name" value="Whib"/>
    <property type="match status" value="1"/>
</dbReference>
<dbReference type="GO" id="GO:0051539">
    <property type="term" value="F:4 iron, 4 sulfur cluster binding"/>
    <property type="evidence" value="ECO:0007669"/>
    <property type="project" value="UniProtKB-KW"/>
</dbReference>
<dbReference type="GO" id="GO:0046872">
    <property type="term" value="F:metal ion binding"/>
    <property type="evidence" value="ECO:0007669"/>
    <property type="project" value="UniProtKB-KW"/>
</dbReference>
<dbReference type="HAMAP" id="MF_01479">
    <property type="entry name" value="WhiB"/>
    <property type="match status" value="1"/>
</dbReference>
<proteinExistence type="inferred from homology"/>
<keyword evidence="8" id="KW-0238">DNA-binding</keyword>
<dbReference type="GO" id="GO:0003677">
    <property type="term" value="F:DNA binding"/>
    <property type="evidence" value="ECO:0007669"/>
    <property type="project" value="UniProtKB-KW"/>
</dbReference>
<keyword evidence="5" id="KW-0408">Iron</keyword>
<dbReference type="EMBL" id="LR796481">
    <property type="protein sequence ID" value="CAB4148044.1"/>
    <property type="molecule type" value="Genomic_DNA"/>
</dbReference>
<dbReference type="PANTHER" id="PTHR38839">
    <property type="entry name" value="TRANSCRIPTIONAL REGULATOR WHID-RELATED"/>
    <property type="match status" value="1"/>
</dbReference>
<keyword evidence="9" id="KW-1015">Disulfide bond</keyword>
<evidence type="ECO:0000256" key="10">
    <source>
        <dbReference type="ARBA" id="ARBA00023163"/>
    </source>
</evidence>
<comment type="similarity">
    <text evidence="2">Belongs to the WhiB family.</text>
</comment>
<evidence type="ECO:0000256" key="9">
    <source>
        <dbReference type="ARBA" id="ARBA00023157"/>
    </source>
</evidence>
<reference evidence="13" key="1">
    <citation type="submission" date="2020-04" db="EMBL/GenBank/DDBJ databases">
        <authorList>
            <person name="Chiriac C."/>
            <person name="Salcher M."/>
            <person name="Ghai R."/>
            <person name="Kavagutti S V."/>
        </authorList>
    </citation>
    <scope>NUCLEOTIDE SEQUENCE</scope>
</reference>
<accession>A0A6J5MMK2</accession>
<evidence type="ECO:0000313" key="12">
    <source>
        <dbReference type="EMBL" id="CAB4137771.1"/>
    </source>
</evidence>